<keyword evidence="10" id="KW-1133">Transmembrane helix</keyword>
<keyword evidence="4" id="KW-0336">GPI-anchor</keyword>
<feature type="region of interest" description="Disordered" evidence="9">
    <location>
        <begin position="118"/>
        <end position="147"/>
    </location>
</feature>
<evidence type="ECO:0000256" key="1">
    <source>
        <dbReference type="ARBA" id="ARBA00004609"/>
    </source>
</evidence>
<keyword evidence="10" id="KW-0812">Transmembrane</keyword>
<keyword evidence="3" id="KW-1003">Cell membrane</keyword>
<dbReference type="Proteomes" id="UP001141552">
    <property type="component" value="Unassembled WGS sequence"/>
</dbReference>
<name>A0A9Q0F1G4_9ROSI</name>
<keyword evidence="14" id="KW-1185">Reference proteome</keyword>
<organism evidence="13 14">
    <name type="scientific">Turnera subulata</name>
    <dbReference type="NCBI Taxonomy" id="218843"/>
    <lineage>
        <taxon>Eukaryota</taxon>
        <taxon>Viridiplantae</taxon>
        <taxon>Streptophyta</taxon>
        <taxon>Embryophyta</taxon>
        <taxon>Tracheophyta</taxon>
        <taxon>Spermatophyta</taxon>
        <taxon>Magnoliopsida</taxon>
        <taxon>eudicotyledons</taxon>
        <taxon>Gunneridae</taxon>
        <taxon>Pentapetalae</taxon>
        <taxon>rosids</taxon>
        <taxon>fabids</taxon>
        <taxon>Malpighiales</taxon>
        <taxon>Passifloraceae</taxon>
        <taxon>Turnera</taxon>
    </lineage>
</organism>
<proteinExistence type="inferred from homology"/>
<feature type="transmembrane region" description="Helical" evidence="10">
    <location>
        <begin position="159"/>
        <end position="177"/>
    </location>
</feature>
<feature type="signal peptide" evidence="11">
    <location>
        <begin position="1"/>
        <end position="22"/>
    </location>
</feature>
<dbReference type="InterPro" id="IPR016140">
    <property type="entry name" value="Bifunc_inhib/LTP/seed_store"/>
</dbReference>
<dbReference type="OrthoDB" id="852039at2759"/>
<evidence type="ECO:0000256" key="2">
    <source>
        <dbReference type="ARBA" id="ARBA00009748"/>
    </source>
</evidence>
<evidence type="ECO:0000256" key="5">
    <source>
        <dbReference type="ARBA" id="ARBA00022729"/>
    </source>
</evidence>
<keyword evidence="8" id="KW-0449">Lipoprotein</keyword>
<evidence type="ECO:0000256" key="11">
    <source>
        <dbReference type="SAM" id="SignalP"/>
    </source>
</evidence>
<evidence type="ECO:0000256" key="6">
    <source>
        <dbReference type="ARBA" id="ARBA00023157"/>
    </source>
</evidence>
<dbReference type="EMBL" id="JAKUCV010007483">
    <property type="protein sequence ID" value="KAJ4823315.1"/>
    <property type="molecule type" value="Genomic_DNA"/>
</dbReference>
<sequence length="180" mass="19124">MASKFIFGVFLLFSTWVLVGFSHKLPSQPRLAAMGGVNTQADMPCMTKLMPCTHYLNYTKPPAVCCVPLAAMIKNEMPCLCSFINNTPLLSSFNVTKDDAVRFANSCGEHPDLKLCEQNATSPSTPAAPKLSPPAQPSKTNNSSTAPAKSAAAPVVSNYGVSAVLIAFFVASVAFVLEAY</sequence>
<reference evidence="13" key="1">
    <citation type="submission" date="2022-02" db="EMBL/GenBank/DDBJ databases">
        <authorList>
            <person name="Henning P.M."/>
            <person name="McCubbin A.G."/>
            <person name="Shore J.S."/>
        </authorList>
    </citation>
    <scope>NUCLEOTIDE SEQUENCE</scope>
    <source>
        <strain evidence="13">F60SS</strain>
        <tissue evidence="13">Leaves</tissue>
    </source>
</reference>
<comment type="caution">
    <text evidence="13">The sequence shown here is derived from an EMBL/GenBank/DDBJ whole genome shotgun (WGS) entry which is preliminary data.</text>
</comment>
<evidence type="ECO:0000256" key="4">
    <source>
        <dbReference type="ARBA" id="ARBA00022622"/>
    </source>
</evidence>
<evidence type="ECO:0000256" key="10">
    <source>
        <dbReference type="SAM" id="Phobius"/>
    </source>
</evidence>
<reference evidence="13" key="2">
    <citation type="journal article" date="2023" name="Plants (Basel)">
        <title>Annotation of the Turnera subulata (Passifloraceae) Draft Genome Reveals the S-Locus Evolved after the Divergence of Turneroideae from Passifloroideae in a Stepwise Manner.</title>
        <authorList>
            <person name="Henning P.M."/>
            <person name="Roalson E.H."/>
            <person name="Mir W."/>
            <person name="McCubbin A.G."/>
            <person name="Shore J.S."/>
        </authorList>
    </citation>
    <scope>NUCLEOTIDE SEQUENCE</scope>
    <source>
        <tissue evidence="13">Leaves</tissue>
    </source>
</reference>
<keyword evidence="5 11" id="KW-0732">Signal</keyword>
<gene>
    <name evidence="13" type="ORF">Tsubulata_026622</name>
</gene>
<dbReference type="SUPFAM" id="SSF47699">
    <property type="entry name" value="Bifunctional inhibitor/lipid-transfer protein/seed storage 2S albumin"/>
    <property type="match status" value="1"/>
</dbReference>
<keyword evidence="7" id="KW-0325">Glycoprotein</keyword>
<evidence type="ECO:0000256" key="7">
    <source>
        <dbReference type="ARBA" id="ARBA00023180"/>
    </source>
</evidence>
<evidence type="ECO:0000259" key="12">
    <source>
        <dbReference type="Pfam" id="PF14368"/>
    </source>
</evidence>
<evidence type="ECO:0000313" key="13">
    <source>
        <dbReference type="EMBL" id="KAJ4823315.1"/>
    </source>
</evidence>
<keyword evidence="6" id="KW-1015">Disulfide bond</keyword>
<dbReference type="Gene3D" id="1.10.110.10">
    <property type="entry name" value="Plant lipid-transfer and hydrophobic proteins"/>
    <property type="match status" value="1"/>
</dbReference>
<comment type="subcellular location">
    <subcellularLocation>
        <location evidence="1">Cell membrane</location>
        <topology evidence="1">Lipid-anchor</topology>
        <topology evidence="1">GPI-anchor</topology>
    </subcellularLocation>
</comment>
<protein>
    <recommendedName>
        <fullName evidence="12">Bifunctional inhibitor/plant lipid transfer protein/seed storage helical domain-containing protein</fullName>
    </recommendedName>
</protein>
<dbReference type="PANTHER" id="PTHR33044">
    <property type="entry name" value="BIFUNCTIONAL INHIBITOR/LIPID-TRANSFER PROTEIN/SEED STORAGE 2S ALBUMIN SUPERFAMILY PROTEIN-RELATED"/>
    <property type="match status" value="1"/>
</dbReference>
<feature type="chain" id="PRO_5040241840" description="Bifunctional inhibitor/plant lipid transfer protein/seed storage helical domain-containing protein" evidence="11">
    <location>
        <begin position="23"/>
        <end position="180"/>
    </location>
</feature>
<evidence type="ECO:0000256" key="9">
    <source>
        <dbReference type="SAM" id="MobiDB-lite"/>
    </source>
</evidence>
<dbReference type="InterPro" id="IPR036312">
    <property type="entry name" value="Bifun_inhib/LTP/seed_sf"/>
</dbReference>
<dbReference type="CDD" id="cd00010">
    <property type="entry name" value="AAI_LTSS"/>
    <property type="match status" value="1"/>
</dbReference>
<evidence type="ECO:0000313" key="14">
    <source>
        <dbReference type="Proteomes" id="UP001141552"/>
    </source>
</evidence>
<dbReference type="Pfam" id="PF14368">
    <property type="entry name" value="LTP_2"/>
    <property type="match status" value="1"/>
</dbReference>
<dbReference type="GO" id="GO:0098552">
    <property type="term" value="C:side of membrane"/>
    <property type="evidence" value="ECO:0007669"/>
    <property type="project" value="UniProtKB-KW"/>
</dbReference>
<comment type="similarity">
    <text evidence="2">Belongs to the plant LTP family.</text>
</comment>
<dbReference type="InterPro" id="IPR043325">
    <property type="entry name" value="LTSS"/>
</dbReference>
<accession>A0A9Q0F1G4</accession>
<dbReference type="GO" id="GO:0005886">
    <property type="term" value="C:plasma membrane"/>
    <property type="evidence" value="ECO:0007669"/>
    <property type="project" value="UniProtKB-SubCell"/>
</dbReference>
<feature type="domain" description="Bifunctional inhibitor/plant lipid transfer protein/seed storage helical" evidence="12">
    <location>
        <begin position="37"/>
        <end position="116"/>
    </location>
</feature>
<evidence type="ECO:0000256" key="3">
    <source>
        <dbReference type="ARBA" id="ARBA00022475"/>
    </source>
</evidence>
<evidence type="ECO:0000256" key="8">
    <source>
        <dbReference type="ARBA" id="ARBA00023288"/>
    </source>
</evidence>
<keyword evidence="10" id="KW-0472">Membrane</keyword>
<dbReference type="AlphaFoldDB" id="A0A9Q0F1G4"/>